<dbReference type="Pfam" id="PF24100">
    <property type="entry name" value="DUF7381"/>
    <property type="match status" value="1"/>
</dbReference>
<keyword evidence="1" id="KW-0472">Membrane</keyword>
<name>A0A0N5C6K7_STREA</name>
<dbReference type="WBParaSite" id="SPAL_0001357300.1">
    <property type="protein sequence ID" value="SPAL_0001357300.1"/>
    <property type="gene ID" value="SPAL_0001357300"/>
</dbReference>
<keyword evidence="1" id="KW-0812">Transmembrane</keyword>
<protein>
    <submittedName>
        <fullName evidence="5">SCP domain-containing protein</fullName>
    </submittedName>
</protein>
<keyword evidence="4" id="KW-1185">Reference proteome</keyword>
<feature type="transmembrane region" description="Helical" evidence="1">
    <location>
        <begin position="6"/>
        <end position="29"/>
    </location>
</feature>
<accession>A0A0N5C6K7</accession>
<dbReference type="InterPro" id="IPR055805">
    <property type="entry name" value="DUF7381"/>
</dbReference>
<keyword evidence="1" id="KW-1133">Transmembrane helix</keyword>
<organism evidence="4 5">
    <name type="scientific">Strongyloides papillosus</name>
    <name type="common">Intestinal threadworm</name>
    <dbReference type="NCBI Taxonomy" id="174720"/>
    <lineage>
        <taxon>Eukaryota</taxon>
        <taxon>Metazoa</taxon>
        <taxon>Ecdysozoa</taxon>
        <taxon>Nematoda</taxon>
        <taxon>Chromadorea</taxon>
        <taxon>Rhabditida</taxon>
        <taxon>Tylenchina</taxon>
        <taxon>Panagrolaimomorpha</taxon>
        <taxon>Strongyloidoidea</taxon>
        <taxon>Strongyloididae</taxon>
        <taxon>Strongyloides</taxon>
    </lineage>
</organism>
<dbReference type="Pfam" id="PF00188">
    <property type="entry name" value="CAP"/>
    <property type="match status" value="1"/>
</dbReference>
<evidence type="ECO:0000313" key="5">
    <source>
        <dbReference type="WBParaSite" id="SPAL_0001357300.1"/>
    </source>
</evidence>
<dbReference type="Proteomes" id="UP000046392">
    <property type="component" value="Unplaced"/>
</dbReference>
<dbReference type="InterPro" id="IPR014044">
    <property type="entry name" value="CAP_dom"/>
</dbReference>
<reference evidence="5" key="1">
    <citation type="submission" date="2017-02" db="UniProtKB">
        <authorList>
            <consortium name="WormBaseParasite"/>
        </authorList>
    </citation>
    <scope>IDENTIFICATION</scope>
</reference>
<sequence>MLVAYYTISIIIFILIASTTQLIVIPYLIRLKNKNKLVEYKGYVYKSLSDLVKRILKEQFPETIEGICIYNAGLKKGEQIYKIFSFTCESILKYRYPHYGSIEYEVMYPNSVRQNAYYCGKDVAYNFPTIIDYALKNHCYIQFRPRHFRPTPPPLQFCVSTLHGRLCLERTSTASQYWQNLWSDCDRKCFYGNNFVRPRLKYLLELNYYRKGLWKKPLFLSEKLSLSATARAEKMVKSKRILPNSKKDETELAFYAPGVYGIYIPRIILENLFEKNSISKKESSHKKTFSILFDGNHRYIGMGFAKRGNGAYICIKLSKSLEE</sequence>
<evidence type="ECO:0000313" key="4">
    <source>
        <dbReference type="Proteomes" id="UP000046392"/>
    </source>
</evidence>
<feature type="domain" description="SCP" evidence="2">
    <location>
        <begin position="205"/>
        <end position="312"/>
    </location>
</feature>
<evidence type="ECO:0000259" key="2">
    <source>
        <dbReference type="Pfam" id="PF00188"/>
    </source>
</evidence>
<feature type="domain" description="DUF7381" evidence="3">
    <location>
        <begin position="19"/>
        <end position="136"/>
    </location>
</feature>
<proteinExistence type="predicted"/>
<dbReference type="AlphaFoldDB" id="A0A0N5C6K7"/>
<evidence type="ECO:0000259" key="3">
    <source>
        <dbReference type="Pfam" id="PF24100"/>
    </source>
</evidence>
<evidence type="ECO:0000256" key="1">
    <source>
        <dbReference type="SAM" id="Phobius"/>
    </source>
</evidence>